<protein>
    <submittedName>
        <fullName evidence="12">Vitamin K epoxide reductase</fullName>
    </submittedName>
</protein>
<dbReference type="KEGG" id="sox:TM7x_00800"/>
<evidence type="ECO:0000313" key="12">
    <source>
        <dbReference type="EMBL" id="AJA06345.1"/>
    </source>
</evidence>
<feature type="transmembrane region" description="Helical" evidence="10">
    <location>
        <begin position="80"/>
        <end position="99"/>
    </location>
</feature>
<evidence type="ECO:0000256" key="1">
    <source>
        <dbReference type="ARBA" id="ARBA00004141"/>
    </source>
</evidence>
<keyword evidence="13" id="KW-1185">Reference proteome</keyword>
<name>A0A6S4GPA7_9BACT</name>
<keyword evidence="8" id="KW-1015">Disulfide bond</keyword>
<feature type="transmembrane region" description="Helical" evidence="10">
    <location>
        <begin position="21"/>
        <end position="44"/>
    </location>
</feature>
<dbReference type="Pfam" id="PF07884">
    <property type="entry name" value="VKOR"/>
    <property type="match status" value="1"/>
</dbReference>
<comment type="similarity">
    <text evidence="2">Belongs to the VKOR family.</text>
</comment>
<evidence type="ECO:0000256" key="9">
    <source>
        <dbReference type="ARBA" id="ARBA00023284"/>
    </source>
</evidence>
<dbReference type="GO" id="GO:0048038">
    <property type="term" value="F:quinone binding"/>
    <property type="evidence" value="ECO:0007669"/>
    <property type="project" value="UniProtKB-KW"/>
</dbReference>
<evidence type="ECO:0000256" key="6">
    <source>
        <dbReference type="ARBA" id="ARBA00023002"/>
    </source>
</evidence>
<gene>
    <name evidence="12" type="ORF">TM7x_00800</name>
</gene>
<dbReference type="CDD" id="cd12922">
    <property type="entry name" value="VKOR_5"/>
    <property type="match status" value="1"/>
</dbReference>
<dbReference type="EMBL" id="CP007496">
    <property type="protein sequence ID" value="AJA06345.1"/>
    <property type="molecule type" value="Genomic_DNA"/>
</dbReference>
<evidence type="ECO:0000259" key="11">
    <source>
        <dbReference type="SMART" id="SM00756"/>
    </source>
</evidence>
<feature type="domain" description="Vitamin K epoxide reductase" evidence="11">
    <location>
        <begin position="17"/>
        <end position="158"/>
    </location>
</feature>
<keyword evidence="6" id="KW-0560">Oxidoreductase</keyword>
<feature type="transmembrane region" description="Helical" evidence="10">
    <location>
        <begin position="175"/>
        <end position="195"/>
    </location>
</feature>
<evidence type="ECO:0000256" key="10">
    <source>
        <dbReference type="SAM" id="Phobius"/>
    </source>
</evidence>
<accession>A0A6S4GPA7</accession>
<keyword evidence="3 10" id="KW-0812">Transmembrane</keyword>
<feature type="transmembrane region" description="Helical" evidence="10">
    <location>
        <begin position="133"/>
        <end position="154"/>
    </location>
</feature>
<keyword evidence="9" id="KW-0676">Redox-active center</keyword>
<dbReference type="InterPro" id="IPR038354">
    <property type="entry name" value="VKOR_sf"/>
</dbReference>
<dbReference type="GO" id="GO:0016020">
    <property type="term" value="C:membrane"/>
    <property type="evidence" value="ECO:0007669"/>
    <property type="project" value="UniProtKB-SubCell"/>
</dbReference>
<keyword evidence="5 10" id="KW-1133">Transmembrane helix</keyword>
<dbReference type="RefSeq" id="WP_039326944.1">
    <property type="nucleotide sequence ID" value="NZ_CP007496.1"/>
</dbReference>
<reference evidence="12 13" key="1">
    <citation type="journal article" date="2015" name="Proc. Natl. Acad. Sci. U.S.A.">
        <title>Cultivation of a human-associated TM7 phylotype reveals a reduced genome and epibiotic parasitic lifestyle.</title>
        <authorList>
            <person name="He X."/>
            <person name="McLean J.S."/>
            <person name="Edlund A."/>
            <person name="Yooseph S."/>
            <person name="Hall A.P."/>
            <person name="Liu S.Y."/>
            <person name="Dorrestein P.C."/>
            <person name="Esquenazi E."/>
            <person name="Hunter R.C."/>
            <person name="Cheng G."/>
            <person name="Nelson K.E."/>
            <person name="Lux R."/>
            <person name="Shi W."/>
        </authorList>
    </citation>
    <scope>NUCLEOTIDE SEQUENCE [LARGE SCALE GENOMIC DNA]</scope>
    <source>
        <strain evidence="12 13">TM7x</strain>
    </source>
</reference>
<dbReference type="GO" id="GO:0016491">
    <property type="term" value="F:oxidoreductase activity"/>
    <property type="evidence" value="ECO:0007669"/>
    <property type="project" value="UniProtKB-KW"/>
</dbReference>
<keyword evidence="4" id="KW-0874">Quinone</keyword>
<dbReference type="InterPro" id="IPR041714">
    <property type="entry name" value="VKOR_Actinobacteria"/>
</dbReference>
<dbReference type="InterPro" id="IPR012932">
    <property type="entry name" value="VKOR"/>
</dbReference>
<keyword evidence="7 10" id="KW-0472">Membrane</keyword>
<proteinExistence type="inferred from homology"/>
<dbReference type="SMART" id="SM00756">
    <property type="entry name" value="VKc"/>
    <property type="match status" value="1"/>
</dbReference>
<evidence type="ECO:0000256" key="8">
    <source>
        <dbReference type="ARBA" id="ARBA00023157"/>
    </source>
</evidence>
<evidence type="ECO:0000313" key="13">
    <source>
        <dbReference type="Proteomes" id="UP000030902"/>
    </source>
</evidence>
<evidence type="ECO:0000256" key="3">
    <source>
        <dbReference type="ARBA" id="ARBA00022692"/>
    </source>
</evidence>
<feature type="transmembrane region" description="Helical" evidence="10">
    <location>
        <begin position="106"/>
        <end position="127"/>
    </location>
</feature>
<evidence type="ECO:0000256" key="2">
    <source>
        <dbReference type="ARBA" id="ARBA00006214"/>
    </source>
</evidence>
<evidence type="ECO:0000256" key="5">
    <source>
        <dbReference type="ARBA" id="ARBA00022989"/>
    </source>
</evidence>
<comment type="subcellular location">
    <subcellularLocation>
        <location evidence="1">Membrane</location>
        <topology evidence="1">Multi-pass membrane protein</topology>
    </subcellularLocation>
</comment>
<evidence type="ECO:0000256" key="4">
    <source>
        <dbReference type="ARBA" id="ARBA00022719"/>
    </source>
</evidence>
<organism evidence="12 13">
    <name type="scientific">Candidatus Nanosynbacter lyticus</name>
    <dbReference type="NCBI Taxonomy" id="2093824"/>
    <lineage>
        <taxon>Bacteria</taxon>
        <taxon>Candidatus Saccharimonadota</taxon>
        <taxon>Candidatus Saccharimonadia</taxon>
        <taxon>Candidatus Nanosynbacterales</taxon>
        <taxon>Candidatus Nanosynbacteraceae</taxon>
        <taxon>Candidatus Nanosynbacter</taxon>
    </lineage>
</organism>
<sequence>MFNKIRNWFFHKDLKRQNLAAFIMLIGSALGLLASFMLSIEALILAKNSHALLSCDLNSVLSCSTVASHWSATILGFPNSFIGVMTLPVMVTIAVALLAGAKFPKWFMQAAEAGAVAGMVFAIWMFYMSYIEIGALCPWCLTLDVGMTLIFFGLTRYNILRKNISWRGAQKFVSGGYDALIAVSVIVLVVVAIIAKFGGQLF</sequence>
<evidence type="ECO:0000256" key="7">
    <source>
        <dbReference type="ARBA" id="ARBA00023136"/>
    </source>
</evidence>
<dbReference type="AlphaFoldDB" id="A0A6S4GPA7"/>
<dbReference type="Proteomes" id="UP000030902">
    <property type="component" value="Chromosome"/>
</dbReference>
<dbReference type="Gene3D" id="1.20.1440.130">
    <property type="entry name" value="VKOR domain"/>
    <property type="match status" value="1"/>
</dbReference>